<dbReference type="InterPro" id="IPR053842">
    <property type="entry name" value="NikA-like"/>
</dbReference>
<evidence type="ECO:0000313" key="2">
    <source>
        <dbReference type="Proteomes" id="UP000234914"/>
    </source>
</evidence>
<proteinExistence type="predicted"/>
<dbReference type="AlphaFoldDB" id="A0A2I1REY0"/>
<protein>
    <submittedName>
        <fullName evidence="1">Plasmid mobilization relaxosome protein MobC</fullName>
    </submittedName>
</protein>
<dbReference type="Proteomes" id="UP000234914">
    <property type="component" value="Unassembled WGS sequence"/>
</dbReference>
<evidence type="ECO:0000313" key="1">
    <source>
        <dbReference type="EMBL" id="PKZ67683.1"/>
    </source>
</evidence>
<sequence length="107" mass="12579">MTEKIYRTKEIKVRLTDEEHDQLLKKMTGGQLATWIRKTCLDEKDPKRKYKAVDPELLRHLGKIGGNLNQIAYHANTLDKDIEKIKVFAELAIIREQLNELLKRYDS</sequence>
<reference evidence="1 2" key="1">
    <citation type="submission" date="2017-12" db="EMBL/GenBank/DDBJ databases">
        <title>Phylogenetic diversity of female urinary microbiome.</title>
        <authorList>
            <person name="Thomas-White K."/>
            <person name="Wolfe A.J."/>
        </authorList>
    </citation>
    <scope>NUCLEOTIDE SEQUENCE [LARGE SCALE GENOMIC DNA]</scope>
    <source>
        <strain evidence="1 2">UMB0416</strain>
    </source>
</reference>
<dbReference type="RefSeq" id="WP_101965275.1">
    <property type="nucleotide sequence ID" value="NZ_PKJS01000031.1"/>
</dbReference>
<gene>
    <name evidence="1" type="ORF">CYJ96_12500</name>
</gene>
<organism evidence="1 2">
    <name type="scientific">Faucicola osloensis</name>
    <name type="common">Moraxella osloensis</name>
    <dbReference type="NCBI Taxonomy" id="34062"/>
    <lineage>
        <taxon>Bacteria</taxon>
        <taxon>Pseudomonadati</taxon>
        <taxon>Pseudomonadota</taxon>
        <taxon>Gammaproteobacteria</taxon>
        <taxon>Moraxellales</taxon>
        <taxon>Moraxellaceae</taxon>
        <taxon>Faucicola</taxon>
    </lineage>
</organism>
<comment type="caution">
    <text evidence="1">The sequence shown here is derived from an EMBL/GenBank/DDBJ whole genome shotgun (WGS) entry which is preliminary data.</text>
</comment>
<name>A0A2I1REY0_FAUOS</name>
<dbReference type="Pfam" id="PF21983">
    <property type="entry name" value="NikA-like"/>
    <property type="match status" value="1"/>
</dbReference>
<accession>A0A2I1REY0</accession>
<dbReference type="EMBL" id="PKJS01000031">
    <property type="protein sequence ID" value="PKZ67683.1"/>
    <property type="molecule type" value="Genomic_DNA"/>
</dbReference>